<organism evidence="2 3">
    <name type="scientific">Rubroshorea leprosula</name>
    <dbReference type="NCBI Taxonomy" id="152421"/>
    <lineage>
        <taxon>Eukaryota</taxon>
        <taxon>Viridiplantae</taxon>
        <taxon>Streptophyta</taxon>
        <taxon>Embryophyta</taxon>
        <taxon>Tracheophyta</taxon>
        <taxon>Spermatophyta</taxon>
        <taxon>Magnoliopsida</taxon>
        <taxon>eudicotyledons</taxon>
        <taxon>Gunneridae</taxon>
        <taxon>Pentapetalae</taxon>
        <taxon>rosids</taxon>
        <taxon>malvids</taxon>
        <taxon>Malvales</taxon>
        <taxon>Dipterocarpaceae</taxon>
        <taxon>Rubroshorea</taxon>
    </lineage>
</organism>
<gene>
    <name evidence="2" type="ORF">SLEP1_g36839</name>
</gene>
<accession>A0AAV5KSR2</accession>
<evidence type="ECO:0000313" key="2">
    <source>
        <dbReference type="EMBL" id="GKV27702.1"/>
    </source>
</evidence>
<reference evidence="2 3" key="1">
    <citation type="journal article" date="2021" name="Commun. Biol.">
        <title>The genome of Shorea leprosula (Dipterocarpaceae) highlights the ecological relevance of drought in aseasonal tropical rainforests.</title>
        <authorList>
            <person name="Ng K.K.S."/>
            <person name="Kobayashi M.J."/>
            <person name="Fawcett J.A."/>
            <person name="Hatakeyama M."/>
            <person name="Paape T."/>
            <person name="Ng C.H."/>
            <person name="Ang C.C."/>
            <person name="Tnah L.H."/>
            <person name="Lee C.T."/>
            <person name="Nishiyama T."/>
            <person name="Sese J."/>
            <person name="O'Brien M.J."/>
            <person name="Copetti D."/>
            <person name="Mohd Noor M.I."/>
            <person name="Ong R.C."/>
            <person name="Putra M."/>
            <person name="Sireger I.Z."/>
            <person name="Indrioko S."/>
            <person name="Kosugi Y."/>
            <person name="Izuno A."/>
            <person name="Isagi Y."/>
            <person name="Lee S.L."/>
            <person name="Shimizu K.K."/>
        </authorList>
    </citation>
    <scope>NUCLEOTIDE SEQUENCE [LARGE SCALE GENOMIC DNA]</scope>
    <source>
        <strain evidence="2">214</strain>
    </source>
</reference>
<name>A0AAV5KSR2_9ROSI</name>
<feature type="region of interest" description="Disordered" evidence="1">
    <location>
        <begin position="9"/>
        <end position="35"/>
    </location>
</feature>
<comment type="caution">
    <text evidence="2">The sequence shown here is derived from an EMBL/GenBank/DDBJ whole genome shotgun (WGS) entry which is preliminary data.</text>
</comment>
<dbReference type="Proteomes" id="UP001054252">
    <property type="component" value="Unassembled WGS sequence"/>
</dbReference>
<evidence type="ECO:0000256" key="1">
    <source>
        <dbReference type="SAM" id="MobiDB-lite"/>
    </source>
</evidence>
<dbReference type="AlphaFoldDB" id="A0AAV5KSR2"/>
<keyword evidence="3" id="KW-1185">Reference proteome</keyword>
<sequence length="35" mass="3973">MVVGVVLVRQEVQRGPKEEETQNQSPKPTPNQIQK</sequence>
<protein>
    <submittedName>
        <fullName evidence="2">Uncharacterized protein</fullName>
    </submittedName>
</protein>
<feature type="compositionally biased region" description="Basic and acidic residues" evidence="1">
    <location>
        <begin position="11"/>
        <end position="20"/>
    </location>
</feature>
<feature type="compositionally biased region" description="Polar residues" evidence="1">
    <location>
        <begin position="22"/>
        <end position="35"/>
    </location>
</feature>
<proteinExistence type="predicted"/>
<dbReference type="EMBL" id="BPVZ01000076">
    <property type="protein sequence ID" value="GKV27702.1"/>
    <property type="molecule type" value="Genomic_DNA"/>
</dbReference>
<evidence type="ECO:0000313" key="3">
    <source>
        <dbReference type="Proteomes" id="UP001054252"/>
    </source>
</evidence>